<dbReference type="InterPro" id="IPR010140">
    <property type="entry name" value="Histidinol_P_phosphatase_HisJ"/>
</dbReference>
<dbReference type="GO" id="GO:0004401">
    <property type="term" value="F:histidinol-phosphatase activity"/>
    <property type="evidence" value="ECO:0007669"/>
    <property type="project" value="UniProtKB-UniRule"/>
</dbReference>
<keyword evidence="4 8" id="KW-0028">Amino-acid biosynthesis</keyword>
<evidence type="ECO:0000313" key="11">
    <source>
        <dbReference type="Proteomes" id="UP000011728"/>
    </source>
</evidence>
<dbReference type="STRING" id="36745.CLSAP_29930"/>
<dbReference type="Gene3D" id="3.20.20.140">
    <property type="entry name" value="Metal-dependent hydrolases"/>
    <property type="match status" value="1"/>
</dbReference>
<evidence type="ECO:0000313" key="10">
    <source>
        <dbReference type="EMBL" id="AGF56947.1"/>
    </source>
</evidence>
<dbReference type="SUPFAM" id="SSF89550">
    <property type="entry name" value="PHP domain-like"/>
    <property type="match status" value="1"/>
</dbReference>
<dbReference type="GO" id="GO:0000105">
    <property type="term" value="P:L-histidine biosynthetic process"/>
    <property type="evidence" value="ECO:0007669"/>
    <property type="project" value="UniProtKB-UniRule"/>
</dbReference>
<comment type="similarity">
    <text evidence="2 8">Belongs to the PHP hydrolase family. HisK subfamily.</text>
</comment>
<dbReference type="Proteomes" id="UP000011728">
    <property type="component" value="Chromosome"/>
</dbReference>
<dbReference type="AlphaFoldDB" id="M1N022"/>
<evidence type="ECO:0000256" key="7">
    <source>
        <dbReference type="ARBA" id="ARBA00049158"/>
    </source>
</evidence>
<dbReference type="HOGENOM" id="CLU_054611_2_1_9"/>
<dbReference type="Pfam" id="PF02811">
    <property type="entry name" value="PHP"/>
    <property type="match status" value="1"/>
</dbReference>
<proteinExistence type="inferred from homology"/>
<name>M1N022_9CLOT</name>
<protein>
    <recommendedName>
        <fullName evidence="3 8">Histidinol-phosphatase</fullName>
        <shortName evidence="8">HolPase</shortName>
        <ecNumber evidence="3 8">3.1.3.15</ecNumber>
    </recommendedName>
</protein>
<keyword evidence="6 8" id="KW-0368">Histidine biosynthesis</keyword>
<dbReference type="CDD" id="cd12110">
    <property type="entry name" value="PHP_HisPPase_Hisj_like"/>
    <property type="match status" value="1"/>
</dbReference>
<organism evidence="10 11">
    <name type="scientific">Clostridium saccharoperbutylacetonicum N1-4(HMT)</name>
    <dbReference type="NCBI Taxonomy" id="931276"/>
    <lineage>
        <taxon>Bacteria</taxon>
        <taxon>Bacillati</taxon>
        <taxon>Bacillota</taxon>
        <taxon>Clostridia</taxon>
        <taxon>Eubacteriales</taxon>
        <taxon>Clostridiaceae</taxon>
        <taxon>Clostridium</taxon>
    </lineage>
</organism>
<dbReference type="EC" id="3.1.3.15" evidence="3 8"/>
<evidence type="ECO:0000256" key="2">
    <source>
        <dbReference type="ARBA" id="ARBA00009152"/>
    </source>
</evidence>
<gene>
    <name evidence="10" type="primary">hisK2</name>
    <name evidence="10" type="ORF">Cspa_c31860</name>
</gene>
<dbReference type="KEGG" id="csr:Cspa_c31860"/>
<keyword evidence="5 8" id="KW-0378">Hydrolase</keyword>
<keyword evidence="11" id="KW-1185">Reference proteome</keyword>
<evidence type="ECO:0000256" key="1">
    <source>
        <dbReference type="ARBA" id="ARBA00004970"/>
    </source>
</evidence>
<evidence type="ECO:0000256" key="3">
    <source>
        <dbReference type="ARBA" id="ARBA00013085"/>
    </source>
</evidence>
<evidence type="ECO:0000256" key="8">
    <source>
        <dbReference type="RuleBase" id="RU366003"/>
    </source>
</evidence>
<dbReference type="PATRIC" id="fig|931276.5.peg.3208"/>
<evidence type="ECO:0000256" key="4">
    <source>
        <dbReference type="ARBA" id="ARBA00022605"/>
    </source>
</evidence>
<dbReference type="GO" id="GO:0005737">
    <property type="term" value="C:cytoplasm"/>
    <property type="evidence" value="ECO:0007669"/>
    <property type="project" value="TreeGrafter"/>
</dbReference>
<evidence type="ECO:0000259" key="9">
    <source>
        <dbReference type="Pfam" id="PF02811"/>
    </source>
</evidence>
<feature type="domain" description="PHP" evidence="9">
    <location>
        <begin position="17"/>
        <end position="228"/>
    </location>
</feature>
<accession>M1N022</accession>
<comment type="pathway">
    <text evidence="1 8">Amino-acid biosynthesis; L-histidine biosynthesis; L-histidine from 5-phospho-alpha-D-ribose 1-diphosphate: step 8/9.</text>
</comment>
<sequence>MDLSLKVIMENKKIVRDGHIHSPYCPHGTQDSFDMYVEKALIEGLEEITFTEHMPFPCYFIDDKAFQDECAPNFEAINKYFKDVEKIKLKYADKIKINIGLEVDFVEAYEEETKKVLNLYGPKLEDGLLSVHFIKIDDQYVAIDGRDGFEQALNLLGSIDKVYDKYYETLLIAIQSDLGPYKPKRIGHPNLIRIFNKLYPLEYKNYELLEKIVRELKNRNYEVDVNTAGLRKPYCGEIYVADAFKELVNKYAIKKVYGSDSHTAKDVGRDFDKE</sequence>
<dbReference type="InterPro" id="IPR004013">
    <property type="entry name" value="PHP_dom"/>
</dbReference>
<dbReference type="InterPro" id="IPR016195">
    <property type="entry name" value="Pol/histidinol_Pase-like"/>
</dbReference>
<dbReference type="NCBIfam" id="NF005996">
    <property type="entry name" value="PRK08123.1"/>
    <property type="match status" value="1"/>
</dbReference>
<dbReference type="RefSeq" id="WP_015393265.1">
    <property type="nucleotide sequence ID" value="NC_020291.1"/>
</dbReference>
<evidence type="ECO:0000256" key="6">
    <source>
        <dbReference type="ARBA" id="ARBA00023102"/>
    </source>
</evidence>
<dbReference type="EMBL" id="CP004121">
    <property type="protein sequence ID" value="AGF56947.1"/>
    <property type="molecule type" value="Genomic_DNA"/>
</dbReference>
<reference evidence="10 11" key="1">
    <citation type="submission" date="2013-02" db="EMBL/GenBank/DDBJ databases">
        <title>Genome sequence of Clostridium saccharoperbutylacetonicum N1-4(HMT).</title>
        <authorList>
            <person name="Poehlein A."/>
            <person name="Daniel R."/>
        </authorList>
    </citation>
    <scope>NUCLEOTIDE SEQUENCE [LARGE SCALE GENOMIC DNA]</scope>
    <source>
        <strain evidence="11">N1-4(HMT)</strain>
    </source>
</reference>
<dbReference type="PANTHER" id="PTHR21039:SF0">
    <property type="entry name" value="HISTIDINOL-PHOSPHATASE"/>
    <property type="match status" value="1"/>
</dbReference>
<dbReference type="NCBIfam" id="TIGR01856">
    <property type="entry name" value="hisJ_fam"/>
    <property type="match status" value="1"/>
</dbReference>
<dbReference type="eggNOG" id="COG1387">
    <property type="taxonomic scope" value="Bacteria"/>
</dbReference>
<comment type="catalytic activity">
    <reaction evidence="7 8">
        <text>L-histidinol phosphate + H2O = L-histidinol + phosphate</text>
        <dbReference type="Rhea" id="RHEA:14465"/>
        <dbReference type="ChEBI" id="CHEBI:15377"/>
        <dbReference type="ChEBI" id="CHEBI:43474"/>
        <dbReference type="ChEBI" id="CHEBI:57699"/>
        <dbReference type="ChEBI" id="CHEBI:57980"/>
        <dbReference type="EC" id="3.1.3.15"/>
    </reaction>
</comment>
<evidence type="ECO:0000256" key="5">
    <source>
        <dbReference type="ARBA" id="ARBA00022801"/>
    </source>
</evidence>
<dbReference type="PANTHER" id="PTHR21039">
    <property type="entry name" value="HISTIDINOL PHOSPHATASE-RELATED"/>
    <property type="match status" value="1"/>
</dbReference>
<dbReference type="UniPathway" id="UPA00031">
    <property type="reaction ID" value="UER00013"/>
</dbReference>